<keyword evidence="1" id="KW-0472">Membrane</keyword>
<keyword evidence="1" id="KW-1133">Transmembrane helix</keyword>
<sequence length="77" mass="8561">MDLDSVTHQQIYDRLVAVELKVDSIHDETRTMIGAFQAAHGAFTVLEWIAKVAKPILMVGAVCTAIAVWWQALPKIK</sequence>
<gene>
    <name evidence="2" type="ORF">UFOVP601_3</name>
</gene>
<dbReference type="EMBL" id="LR796569">
    <property type="protein sequence ID" value="CAB4151145.1"/>
    <property type="molecule type" value="Genomic_DNA"/>
</dbReference>
<reference evidence="2" key="1">
    <citation type="submission" date="2020-04" db="EMBL/GenBank/DDBJ databases">
        <authorList>
            <person name="Chiriac C."/>
            <person name="Salcher M."/>
            <person name="Ghai R."/>
            <person name="Kavagutti S V."/>
        </authorList>
    </citation>
    <scope>NUCLEOTIDE SEQUENCE</scope>
</reference>
<keyword evidence="1" id="KW-0812">Transmembrane</keyword>
<feature type="transmembrane region" description="Helical" evidence="1">
    <location>
        <begin position="56"/>
        <end position="73"/>
    </location>
</feature>
<organism evidence="2">
    <name type="scientific">uncultured Caudovirales phage</name>
    <dbReference type="NCBI Taxonomy" id="2100421"/>
    <lineage>
        <taxon>Viruses</taxon>
        <taxon>Duplodnaviria</taxon>
        <taxon>Heunggongvirae</taxon>
        <taxon>Uroviricota</taxon>
        <taxon>Caudoviricetes</taxon>
        <taxon>Peduoviridae</taxon>
        <taxon>Maltschvirus</taxon>
        <taxon>Maltschvirus maltsch</taxon>
    </lineage>
</organism>
<accession>A0A6J5MV84</accession>
<evidence type="ECO:0000256" key="1">
    <source>
        <dbReference type="SAM" id="Phobius"/>
    </source>
</evidence>
<name>A0A6J5MV84_9CAUD</name>
<evidence type="ECO:0000313" key="2">
    <source>
        <dbReference type="EMBL" id="CAB4151145.1"/>
    </source>
</evidence>
<protein>
    <submittedName>
        <fullName evidence="2">Uncharacterized protein</fullName>
    </submittedName>
</protein>
<proteinExistence type="predicted"/>